<dbReference type="OrthoDB" id="7028744at2"/>
<name>A0A411ML97_9PSED</name>
<dbReference type="RefSeq" id="WP_130265394.1">
    <property type="nucleotide sequence ID" value="NZ_CP035952.1"/>
</dbReference>
<dbReference type="AlphaFoldDB" id="A0A411ML97"/>
<keyword evidence="1" id="KW-1133">Transmembrane helix</keyword>
<organism evidence="2 3">
    <name type="scientific">Pseudomonas tructae</name>
    <dbReference type="NCBI Taxonomy" id="2518644"/>
    <lineage>
        <taxon>Bacteria</taxon>
        <taxon>Pseudomonadati</taxon>
        <taxon>Pseudomonadota</taxon>
        <taxon>Gammaproteobacteria</taxon>
        <taxon>Pseudomonadales</taxon>
        <taxon>Pseudomonadaceae</taxon>
        <taxon>Pseudomonas</taxon>
    </lineage>
</organism>
<dbReference type="KEGG" id="ptk:EXN22_18300"/>
<keyword evidence="1" id="KW-0812">Transmembrane</keyword>
<accession>A0A411ML97</accession>
<keyword evidence="3" id="KW-1185">Reference proteome</keyword>
<dbReference type="EMBL" id="CP035952">
    <property type="protein sequence ID" value="QBF27541.1"/>
    <property type="molecule type" value="Genomic_DNA"/>
</dbReference>
<keyword evidence="1" id="KW-0472">Membrane</keyword>
<gene>
    <name evidence="2" type="ORF">EXN22_18300</name>
</gene>
<reference evidence="2 3" key="1">
    <citation type="submission" date="2019-02" db="EMBL/GenBank/DDBJ databases">
        <title>Complete genome sequence of Pseudomonas sp. SNU WT1 isolated from rainbow trout.</title>
        <authorList>
            <person name="Oh W.T."/>
            <person name="Park S.C."/>
        </authorList>
    </citation>
    <scope>NUCLEOTIDE SEQUENCE [LARGE SCALE GENOMIC DNA]</scope>
    <source>
        <strain evidence="2 3">SNU WT1</strain>
    </source>
</reference>
<protein>
    <submittedName>
        <fullName evidence="2">Uncharacterized protein</fullName>
    </submittedName>
</protein>
<evidence type="ECO:0000313" key="3">
    <source>
        <dbReference type="Proteomes" id="UP000291130"/>
    </source>
</evidence>
<proteinExistence type="predicted"/>
<sequence length="80" mass="9257">MAEFSQLFLAFFIFVVIERLLKSSTLRKWFSLALLLGGLLGRFTLEGIYWLGVDLHLIALFAILGGLELFFRRNRFDEDA</sequence>
<dbReference type="Proteomes" id="UP000291130">
    <property type="component" value="Chromosome"/>
</dbReference>
<feature type="transmembrane region" description="Helical" evidence="1">
    <location>
        <begin position="47"/>
        <end position="71"/>
    </location>
</feature>
<evidence type="ECO:0000256" key="1">
    <source>
        <dbReference type="SAM" id="Phobius"/>
    </source>
</evidence>
<evidence type="ECO:0000313" key="2">
    <source>
        <dbReference type="EMBL" id="QBF27541.1"/>
    </source>
</evidence>